<keyword evidence="1" id="KW-0812">Transmembrane</keyword>
<evidence type="ECO:0000313" key="2">
    <source>
        <dbReference type="EMBL" id="CEF68026.1"/>
    </source>
</evidence>
<dbReference type="WBParaSite" id="SRAE_2000268700.1">
    <property type="protein sequence ID" value="SRAE_2000268700.1"/>
    <property type="gene ID" value="WBGene00262898"/>
</dbReference>
<sequence>MLSKKDFLMGVFSNLLFLTIGGYSGVYISQNYRIPQLHSPTELIQIAKEYYKKFEEIHSIKKKNDET</sequence>
<dbReference type="GeneID" id="36380391"/>
<dbReference type="RefSeq" id="XP_024507226.1">
    <property type="nucleotide sequence ID" value="XM_024653783.1"/>
</dbReference>
<dbReference type="InterPro" id="IPR027854">
    <property type="entry name" value="STMP1"/>
</dbReference>
<proteinExistence type="predicted"/>
<feature type="transmembrane region" description="Helical" evidence="1">
    <location>
        <begin position="7"/>
        <end position="28"/>
    </location>
</feature>
<evidence type="ECO:0000313" key="3">
    <source>
        <dbReference type="Proteomes" id="UP000035682"/>
    </source>
</evidence>
<keyword evidence="3" id="KW-1185">Reference proteome</keyword>
<evidence type="ECO:0000256" key="1">
    <source>
        <dbReference type="SAM" id="Phobius"/>
    </source>
</evidence>
<dbReference type="Pfam" id="PF15054">
    <property type="entry name" value="DUF4535"/>
    <property type="match status" value="1"/>
</dbReference>
<dbReference type="CTD" id="36380391"/>
<reference evidence="4" key="2">
    <citation type="submission" date="2020-12" db="UniProtKB">
        <authorList>
            <consortium name="WormBaseParasite"/>
        </authorList>
    </citation>
    <scope>IDENTIFICATION</scope>
</reference>
<protein>
    <submittedName>
        <fullName evidence="2 4">Uncharacterized protein</fullName>
    </submittedName>
</protein>
<dbReference type="OrthoDB" id="2012160at2759"/>
<name>A0A090LE03_STRRB</name>
<dbReference type="WormBase" id="SRAE_2000268700">
    <property type="protein sequence ID" value="SRP11772"/>
    <property type="gene ID" value="WBGene00262898"/>
</dbReference>
<keyword evidence="1" id="KW-1133">Transmembrane helix</keyword>
<keyword evidence="1" id="KW-0472">Membrane</keyword>
<evidence type="ECO:0000313" key="5">
    <source>
        <dbReference type="WormBase" id="SRAE_2000268700"/>
    </source>
</evidence>
<accession>A0A090LE03</accession>
<dbReference type="Proteomes" id="UP000035682">
    <property type="component" value="Unplaced"/>
</dbReference>
<evidence type="ECO:0000313" key="4">
    <source>
        <dbReference type="WBParaSite" id="SRAE_2000268700.1"/>
    </source>
</evidence>
<gene>
    <name evidence="2 4 5" type="ORF">SRAE_2000268700</name>
</gene>
<dbReference type="EMBL" id="LN609529">
    <property type="protein sequence ID" value="CEF68026.1"/>
    <property type="molecule type" value="Genomic_DNA"/>
</dbReference>
<reference evidence="2 3" key="1">
    <citation type="submission" date="2014-09" db="EMBL/GenBank/DDBJ databases">
        <authorList>
            <person name="Martin A.A."/>
        </authorList>
    </citation>
    <scope>NUCLEOTIDE SEQUENCE</scope>
    <source>
        <strain evidence="3">ED321</strain>
        <strain evidence="2">ED321 Heterogonic</strain>
    </source>
</reference>
<organism evidence="2">
    <name type="scientific">Strongyloides ratti</name>
    <name type="common">Parasitic roundworm</name>
    <dbReference type="NCBI Taxonomy" id="34506"/>
    <lineage>
        <taxon>Eukaryota</taxon>
        <taxon>Metazoa</taxon>
        <taxon>Ecdysozoa</taxon>
        <taxon>Nematoda</taxon>
        <taxon>Chromadorea</taxon>
        <taxon>Rhabditida</taxon>
        <taxon>Tylenchina</taxon>
        <taxon>Panagrolaimomorpha</taxon>
        <taxon>Strongyloidoidea</taxon>
        <taxon>Strongyloididae</taxon>
        <taxon>Strongyloides</taxon>
    </lineage>
</organism>
<dbReference type="AlphaFoldDB" id="A0A090LE03"/>